<evidence type="ECO:0000313" key="3">
    <source>
        <dbReference type="Proteomes" id="UP000052268"/>
    </source>
</evidence>
<dbReference type="AlphaFoldDB" id="A0A0J7Y6N0"/>
<keyword evidence="1" id="KW-0812">Transmembrane</keyword>
<feature type="transmembrane region" description="Helical" evidence="1">
    <location>
        <begin position="103"/>
        <end position="126"/>
    </location>
</feature>
<keyword evidence="1" id="KW-1133">Transmembrane helix</keyword>
<keyword evidence="1" id="KW-0472">Membrane</keyword>
<name>A0A0J7Y6N0_9SPHN</name>
<dbReference type="PATRIC" id="fig|1114963.3.peg.679"/>
<dbReference type="Pfam" id="PF10011">
    <property type="entry name" value="DUF2254"/>
    <property type="match status" value="1"/>
</dbReference>
<keyword evidence="3" id="KW-1185">Reference proteome</keyword>
<evidence type="ECO:0000313" key="2">
    <source>
        <dbReference type="EMBL" id="KMS59317.1"/>
    </source>
</evidence>
<dbReference type="EMBL" id="JACU01000002">
    <property type="protein sequence ID" value="KMS59317.1"/>
    <property type="molecule type" value="Genomic_DNA"/>
</dbReference>
<protein>
    <recommendedName>
        <fullName evidence="4">DUF2254 domain-containing protein</fullName>
    </recommendedName>
</protein>
<dbReference type="Proteomes" id="UP000052268">
    <property type="component" value="Unassembled WGS sequence"/>
</dbReference>
<evidence type="ECO:0008006" key="4">
    <source>
        <dbReference type="Google" id="ProtNLM"/>
    </source>
</evidence>
<proteinExistence type="predicted"/>
<sequence length="416" mass="45317">MKRWQWAVRLLTRRMWFRAALFCVFAVALAMAGALLGHTISYDFAGKVGAKSVDNILNVLASSMLAVTTFSLTAMVSAYAGATSNITPRAVQLLIDDTTAQNALATFLGSFLFAVVGIIALSTGLYGETGRVILFAGTILVIALIVVTFLRWIEHITRFGRVGDTIERVEHAATQAVRAMAQRPRFGEKERRAVPSGATCIHHNGIGRITHVDTPQLAEVAKEIGGEITLSALPGTFVDPARVIAWTTVRLDDRQMRRIREAFTVSNNRAFDHDPRFGLVVLSEIGSRALSPAVNDPGTAIAVLEAGTRVLAAILRHDPEERDDPFPGVHVPAFAFPDLLEDLYRPLARDGSATVELGIRLQKSLAALAAIEPRARQDCMLEADDALARAQSQLASSTDADRLRTVHDRIRQHADR</sequence>
<dbReference type="InterPro" id="IPR018723">
    <property type="entry name" value="DUF2254_membrane"/>
</dbReference>
<gene>
    <name evidence="2" type="ORF">V474_08885</name>
</gene>
<reference evidence="2 3" key="1">
    <citation type="journal article" date="2015" name="G3 (Bethesda)">
        <title>Insights into Ongoing Evolution of the Hexachlorocyclohexane Catabolic Pathway from Comparative Genomics of Ten Sphingomonadaceae Strains.</title>
        <authorList>
            <person name="Pearce S.L."/>
            <person name="Oakeshott J.G."/>
            <person name="Pandey G."/>
        </authorList>
    </citation>
    <scope>NUCLEOTIDE SEQUENCE [LARGE SCALE GENOMIC DNA]</scope>
    <source>
        <strain evidence="2 3">LL02</strain>
    </source>
</reference>
<organism evidence="2 3">
    <name type="scientific">Novosphingobium barchaimii LL02</name>
    <dbReference type="NCBI Taxonomy" id="1114963"/>
    <lineage>
        <taxon>Bacteria</taxon>
        <taxon>Pseudomonadati</taxon>
        <taxon>Pseudomonadota</taxon>
        <taxon>Alphaproteobacteria</taxon>
        <taxon>Sphingomonadales</taxon>
        <taxon>Sphingomonadaceae</taxon>
        <taxon>Novosphingobium</taxon>
    </lineage>
</organism>
<dbReference type="RefSeq" id="WP_059150095.1">
    <property type="nucleotide sequence ID" value="NZ_KQ130452.1"/>
</dbReference>
<feature type="transmembrane region" description="Helical" evidence="1">
    <location>
        <begin position="132"/>
        <end position="153"/>
    </location>
</feature>
<comment type="caution">
    <text evidence="2">The sequence shown here is derived from an EMBL/GenBank/DDBJ whole genome shotgun (WGS) entry which is preliminary data.</text>
</comment>
<evidence type="ECO:0000256" key="1">
    <source>
        <dbReference type="SAM" id="Phobius"/>
    </source>
</evidence>
<accession>A0A0J7Y6N0</accession>
<feature type="transmembrane region" description="Helical" evidence="1">
    <location>
        <begin position="61"/>
        <end position="82"/>
    </location>
</feature>